<dbReference type="AlphaFoldDB" id="C7H5B5"/>
<dbReference type="HOGENOM" id="CLU_3007589_0_0_9"/>
<dbReference type="EMBL" id="ACOP02000042">
    <property type="protein sequence ID" value="EEU96896.1"/>
    <property type="molecule type" value="Genomic_DNA"/>
</dbReference>
<reference evidence="1" key="1">
    <citation type="submission" date="2009-08" db="EMBL/GenBank/DDBJ databases">
        <authorList>
            <person name="Weinstock G."/>
            <person name="Sodergren E."/>
            <person name="Clifton S."/>
            <person name="Fulton L."/>
            <person name="Fulton B."/>
            <person name="Courtney L."/>
            <person name="Fronick C."/>
            <person name="Harrison M."/>
            <person name="Strong C."/>
            <person name="Farmer C."/>
            <person name="Delahaunty K."/>
            <person name="Markovic C."/>
            <person name="Hall O."/>
            <person name="Minx P."/>
            <person name="Tomlinson C."/>
            <person name="Mitreva M."/>
            <person name="Nelson J."/>
            <person name="Hou S."/>
            <person name="Wollam A."/>
            <person name="Pepin K.H."/>
            <person name="Johnson M."/>
            <person name="Bhonagiri V."/>
            <person name="Nash W.E."/>
            <person name="Warren W."/>
            <person name="Chinwalla A."/>
            <person name="Mardis E.R."/>
            <person name="Wilson R.K."/>
        </authorList>
    </citation>
    <scope>NUCLEOTIDE SEQUENCE [LARGE SCALE GENOMIC DNA]</scope>
    <source>
        <strain evidence="1">A2-165</strain>
    </source>
</reference>
<accession>C7H5B5</accession>
<dbReference type="STRING" id="411483.FAEPRAA2165_01485"/>
<sequence length="56" mass="6592">MQKAPAGCRIDRYTTLRGTSKRKNKITPPIRRRFSLLHWRTGTLLFYALMLRSKGK</sequence>
<dbReference type="Proteomes" id="UP000004619">
    <property type="component" value="Unassembled WGS sequence"/>
</dbReference>
<evidence type="ECO:0000313" key="1">
    <source>
        <dbReference type="EMBL" id="EEU96896.1"/>
    </source>
</evidence>
<gene>
    <name evidence="1" type="ORF">FAEPRAA2165_01485</name>
</gene>
<protein>
    <submittedName>
        <fullName evidence="1">Uncharacterized protein</fullName>
    </submittedName>
</protein>
<organism evidence="1 2">
    <name type="scientific">Faecalibacterium duncaniae (strain DSM 17677 / JCM 31915 / A2-165)</name>
    <name type="common">Faecalibacterium prausnitzii</name>
    <dbReference type="NCBI Taxonomy" id="411483"/>
    <lineage>
        <taxon>Bacteria</taxon>
        <taxon>Bacillati</taxon>
        <taxon>Bacillota</taxon>
        <taxon>Clostridia</taxon>
        <taxon>Eubacteriales</taxon>
        <taxon>Oscillospiraceae</taxon>
        <taxon>Faecalibacterium</taxon>
    </lineage>
</organism>
<comment type="caution">
    <text evidence="1">The sequence shown here is derived from an EMBL/GenBank/DDBJ whole genome shotgun (WGS) entry which is preliminary data.</text>
</comment>
<keyword evidence="2" id="KW-1185">Reference proteome</keyword>
<name>C7H5B5_FAED2</name>
<evidence type="ECO:0000313" key="2">
    <source>
        <dbReference type="Proteomes" id="UP000004619"/>
    </source>
</evidence>
<proteinExistence type="predicted"/>